<dbReference type="AlphaFoldDB" id="R4XHF4"/>
<dbReference type="EMBL" id="CAHR02000473">
    <property type="protein sequence ID" value="CCG85114.1"/>
    <property type="molecule type" value="Genomic_DNA"/>
</dbReference>
<evidence type="ECO:0000313" key="3">
    <source>
        <dbReference type="EMBL" id="CCG85114.1"/>
    </source>
</evidence>
<dbReference type="PANTHER" id="PTHR13132:SF29">
    <property type="entry name" value="ALPHA-(1,6)-FUCOSYLTRANSFERASE"/>
    <property type="match status" value="1"/>
</dbReference>
<organism evidence="3 4">
    <name type="scientific">Taphrina deformans (strain PYCC 5710 / ATCC 11124 / CBS 356.35 / IMI 108563 / JCM 9778 / NBRC 8474)</name>
    <name type="common">Peach leaf curl fungus</name>
    <name type="synonym">Lalaria deformans</name>
    <dbReference type="NCBI Taxonomy" id="1097556"/>
    <lineage>
        <taxon>Eukaryota</taxon>
        <taxon>Fungi</taxon>
        <taxon>Dikarya</taxon>
        <taxon>Ascomycota</taxon>
        <taxon>Taphrinomycotina</taxon>
        <taxon>Taphrinomycetes</taxon>
        <taxon>Taphrinales</taxon>
        <taxon>Taphrinaceae</taxon>
        <taxon>Taphrina</taxon>
    </lineage>
</organism>
<sequence>MTTIQIAVRAIFALAVIVLLYNTITVDFNDEAFRGVRQKLRGSSVEQGDAKPTASENSTIQNNTQTVTHSVNATETVHVVDKAVDPKIMVSAVPDYLNEENNEGLRPVPPVQRPIDYQAKLNDDQRKMLSGLLANETDQRLQNIRSLYGMNGPRTWLEHFDSMPDELLFPMTKFAQKAIYEHQHPASCEGKSFVRIPIRISNGIGAAAHYAGEALGYALWDDRIAVLDLANPPLQKHIEVIDGNKNPFGRIFEEITSCQAYATEQNTKNLWDYEDPGAHRPTLPILGQAMLDQFPDITPNAMAVWARAQHVAYLLRLRPEALAYLAANRVNKDVQVGYTNLEQVPMPFPLPQKSWSMHVRHGDKGGEMRLVPVFREFSFSLTGLEKVTRLQNPDLSPRKWLFCV</sequence>
<gene>
    <name evidence="3" type="ORF">TAPDE_005712</name>
</gene>
<evidence type="ECO:0000256" key="2">
    <source>
        <dbReference type="SAM" id="Phobius"/>
    </source>
</evidence>
<keyword evidence="4" id="KW-1185">Reference proteome</keyword>
<proteinExistence type="predicted"/>
<feature type="transmembrane region" description="Helical" evidence="2">
    <location>
        <begin position="6"/>
        <end position="24"/>
    </location>
</feature>
<keyword evidence="2" id="KW-0472">Membrane</keyword>
<evidence type="ECO:0000313" key="4">
    <source>
        <dbReference type="Proteomes" id="UP000013776"/>
    </source>
</evidence>
<keyword evidence="2" id="KW-1133">Transmembrane helix</keyword>
<feature type="region of interest" description="Disordered" evidence="1">
    <location>
        <begin position="40"/>
        <end position="62"/>
    </location>
</feature>
<dbReference type="GO" id="GO:0046921">
    <property type="term" value="F:alpha-(1-&gt;6)-fucosyltransferase activity"/>
    <property type="evidence" value="ECO:0007669"/>
    <property type="project" value="TreeGrafter"/>
</dbReference>
<keyword evidence="2" id="KW-0812">Transmembrane</keyword>
<reference evidence="3 4" key="1">
    <citation type="journal article" date="2013" name="MBio">
        <title>Genome sequencing of the plant pathogen Taphrina deformans, the causal agent of peach leaf curl.</title>
        <authorList>
            <person name="Cisse O.H."/>
            <person name="Almeida J.M.G.C.F."/>
            <person name="Fonseca A."/>
            <person name="Kumar A.A."/>
            <person name="Salojaervi J."/>
            <person name="Overmyer K."/>
            <person name="Hauser P.M."/>
            <person name="Pagni M."/>
        </authorList>
    </citation>
    <scope>NUCLEOTIDE SEQUENCE [LARGE SCALE GENOMIC DNA]</scope>
    <source>
        <strain evidence="4">PYCC 5710 / ATCC 11124 / CBS 356.35 / IMI 108563 / JCM 9778 / NBRC 8474</strain>
    </source>
</reference>
<dbReference type="PANTHER" id="PTHR13132">
    <property type="entry name" value="ALPHA- 1,6 -FUCOSYLTRANSFERASE"/>
    <property type="match status" value="1"/>
</dbReference>
<dbReference type="eggNOG" id="ENOG502S4QB">
    <property type="taxonomic scope" value="Eukaryota"/>
</dbReference>
<dbReference type="Proteomes" id="UP000013776">
    <property type="component" value="Unassembled WGS sequence"/>
</dbReference>
<comment type="caution">
    <text evidence="3">The sequence shown here is derived from an EMBL/GenBank/DDBJ whole genome shotgun (WGS) entry which is preliminary data.</text>
</comment>
<name>R4XHF4_TAPDE</name>
<evidence type="ECO:0000256" key="1">
    <source>
        <dbReference type="SAM" id="MobiDB-lite"/>
    </source>
</evidence>
<dbReference type="OrthoDB" id="2014825at2759"/>
<dbReference type="STRING" id="1097556.R4XHF4"/>
<accession>R4XHF4</accession>
<dbReference type="VEuPathDB" id="FungiDB:TAPDE_005712"/>
<dbReference type="GO" id="GO:0006487">
    <property type="term" value="P:protein N-linked glycosylation"/>
    <property type="evidence" value="ECO:0007669"/>
    <property type="project" value="TreeGrafter"/>
</dbReference>
<protein>
    <submittedName>
        <fullName evidence="3">Uncharacterized protein</fullName>
    </submittedName>
</protein>